<feature type="transmembrane region" description="Helical" evidence="1">
    <location>
        <begin position="386"/>
        <end position="408"/>
    </location>
</feature>
<dbReference type="GeneID" id="17326893"/>
<gene>
    <name evidence="2" type="ORF">CHC_T00000191001</name>
</gene>
<dbReference type="Gramene" id="CDF39265">
    <property type="protein sequence ID" value="CDF39265"/>
    <property type="gene ID" value="CHC_T00000191001"/>
</dbReference>
<proteinExistence type="predicted"/>
<dbReference type="EMBL" id="HG002015">
    <property type="protein sequence ID" value="CDF39265.1"/>
    <property type="molecule type" value="Genomic_DNA"/>
</dbReference>
<evidence type="ECO:0000256" key="1">
    <source>
        <dbReference type="SAM" id="Phobius"/>
    </source>
</evidence>
<dbReference type="OrthoDB" id="10645250at2759"/>
<keyword evidence="1" id="KW-0812">Transmembrane</keyword>
<keyword evidence="3" id="KW-1185">Reference proteome</keyword>
<feature type="transmembrane region" description="Helical" evidence="1">
    <location>
        <begin position="167"/>
        <end position="185"/>
    </location>
</feature>
<keyword evidence="1" id="KW-1133">Transmembrane helix</keyword>
<reference evidence="3" key="1">
    <citation type="journal article" date="2013" name="Proc. Natl. Acad. Sci. U.S.A.">
        <title>Genome structure and metabolic features in the red seaweed Chondrus crispus shed light on evolution of the Archaeplastida.</title>
        <authorList>
            <person name="Collen J."/>
            <person name="Porcel B."/>
            <person name="Carre W."/>
            <person name="Ball S.G."/>
            <person name="Chaparro C."/>
            <person name="Tonon T."/>
            <person name="Barbeyron T."/>
            <person name="Michel G."/>
            <person name="Noel B."/>
            <person name="Valentin K."/>
            <person name="Elias M."/>
            <person name="Artiguenave F."/>
            <person name="Arun A."/>
            <person name="Aury J.M."/>
            <person name="Barbosa-Neto J.F."/>
            <person name="Bothwell J.H."/>
            <person name="Bouget F.Y."/>
            <person name="Brillet L."/>
            <person name="Cabello-Hurtado F."/>
            <person name="Capella-Gutierrez S."/>
            <person name="Charrier B."/>
            <person name="Cladiere L."/>
            <person name="Cock J.M."/>
            <person name="Coelho S.M."/>
            <person name="Colleoni C."/>
            <person name="Czjzek M."/>
            <person name="Da Silva C."/>
            <person name="Delage L."/>
            <person name="Denoeud F."/>
            <person name="Deschamps P."/>
            <person name="Dittami S.M."/>
            <person name="Gabaldon T."/>
            <person name="Gachon C.M."/>
            <person name="Groisillier A."/>
            <person name="Herve C."/>
            <person name="Jabbari K."/>
            <person name="Katinka M."/>
            <person name="Kloareg B."/>
            <person name="Kowalczyk N."/>
            <person name="Labadie K."/>
            <person name="Leblanc C."/>
            <person name="Lopez P.J."/>
            <person name="McLachlan D.H."/>
            <person name="Meslet-Cladiere L."/>
            <person name="Moustafa A."/>
            <person name="Nehr Z."/>
            <person name="Nyvall Collen P."/>
            <person name="Panaud O."/>
            <person name="Partensky F."/>
            <person name="Poulain J."/>
            <person name="Rensing S.A."/>
            <person name="Rousvoal S."/>
            <person name="Samson G."/>
            <person name="Symeonidi A."/>
            <person name="Weissenbach J."/>
            <person name="Zambounis A."/>
            <person name="Wincker P."/>
            <person name="Boyen C."/>
        </authorList>
    </citation>
    <scope>NUCLEOTIDE SEQUENCE [LARGE SCALE GENOMIC DNA]</scope>
    <source>
        <strain evidence="3">cv. Stackhouse</strain>
    </source>
</reference>
<evidence type="ECO:0000313" key="3">
    <source>
        <dbReference type="Proteomes" id="UP000012073"/>
    </source>
</evidence>
<sequence>MNSSADTFYQAPDRFQWPHECTPEKASDSLEDEVCVGPTTKSVCDDIGGIRKIFASLAQTCKSITVPKKCVQTVDSERTEELLRLEREENAQVFNKTATETQPIVQTANDKVTEILNRILVQVDIASDIYIAYSIVALIIGMPLIIYKREKGSRILGATFGMTKLTFIIVVVVFLSMYESFFLIMKETDFVRIFRNFRNDPCYVDGDFSRRRVNLIIHTCNNVTQLATNSTYTLQDMDGVYFTTRRFALCKDATREPSAHPRQGDMDSLRHSYRDGDKKFPGSCNATYLDSETSTAPEDPGFSKLQALLGSGVVAQLFLKFIVTSWLVHIMAYCEPMIMHNGKVEIWDTNRKPTEEKGGEEKDAQEMPLNEREAASATRFARDKHLLPAIFMSILMVGEVVLIAYSMVVTHSGRSDMLTTAGNTGMSTAFTCPFPAT</sequence>
<organism evidence="2 3">
    <name type="scientific">Chondrus crispus</name>
    <name type="common">Carrageen Irish moss</name>
    <name type="synonym">Polymorpha crispa</name>
    <dbReference type="NCBI Taxonomy" id="2769"/>
    <lineage>
        <taxon>Eukaryota</taxon>
        <taxon>Rhodophyta</taxon>
        <taxon>Florideophyceae</taxon>
        <taxon>Rhodymeniophycidae</taxon>
        <taxon>Gigartinales</taxon>
        <taxon>Gigartinaceae</taxon>
        <taxon>Chondrus</taxon>
    </lineage>
</organism>
<keyword evidence="1" id="KW-0472">Membrane</keyword>
<dbReference type="RefSeq" id="XP_005719176.1">
    <property type="nucleotide sequence ID" value="XM_005719119.1"/>
</dbReference>
<evidence type="ECO:0000313" key="2">
    <source>
        <dbReference type="EMBL" id="CDF39265.1"/>
    </source>
</evidence>
<dbReference type="AlphaFoldDB" id="R7QPE7"/>
<accession>R7QPE7</accession>
<dbReference type="Proteomes" id="UP000012073">
    <property type="component" value="Unassembled WGS sequence"/>
</dbReference>
<dbReference type="KEGG" id="ccp:CHC_T00000191001"/>
<name>R7QPE7_CHOCR</name>
<feature type="transmembrane region" description="Helical" evidence="1">
    <location>
        <begin position="129"/>
        <end position="147"/>
    </location>
</feature>
<protein>
    <submittedName>
        <fullName evidence="2">Uncharacterized protein</fullName>
    </submittedName>
</protein>